<feature type="transmembrane region" description="Helical" evidence="1">
    <location>
        <begin position="160"/>
        <end position="180"/>
    </location>
</feature>
<evidence type="ECO:0000313" key="3">
    <source>
        <dbReference type="Proteomes" id="UP000017836"/>
    </source>
</evidence>
<dbReference type="Proteomes" id="UP000017836">
    <property type="component" value="Unassembled WGS sequence"/>
</dbReference>
<keyword evidence="1" id="KW-1133">Transmembrane helix</keyword>
<dbReference type="HOGENOM" id="CLU_1470124_0_0_1"/>
<evidence type="ECO:0000256" key="1">
    <source>
        <dbReference type="SAM" id="Phobius"/>
    </source>
</evidence>
<name>W1PJL0_AMBTC</name>
<dbReference type="EMBL" id="KI393569">
    <property type="protein sequence ID" value="ERN08183.1"/>
    <property type="molecule type" value="Genomic_DNA"/>
</dbReference>
<gene>
    <name evidence="2" type="ORF">AMTR_s00018p00159390</name>
</gene>
<feature type="transmembrane region" description="Helical" evidence="1">
    <location>
        <begin position="132"/>
        <end position="154"/>
    </location>
</feature>
<sequence length="184" mass="20812">MDVNDRVNLTRNFFCGRNKSGRFPYSSEGYSKRLFSRQCVSFDVANVSIVPGEVIPNSLKDYRGVDAAFYVPKVAPLTFPINHVVSKGLVEADCFKGESFHVGFSDRDGSATHYEVLPKLFPRKVDDLKRKLLAVTTIASFLYFLALKEFLAWILQQRLVVVILALLSKINMHFLHFAMVQSVS</sequence>
<dbReference type="Gramene" id="ERN08183">
    <property type="protein sequence ID" value="ERN08183"/>
    <property type="gene ID" value="AMTR_s00018p00159390"/>
</dbReference>
<evidence type="ECO:0000313" key="2">
    <source>
        <dbReference type="EMBL" id="ERN08183.1"/>
    </source>
</evidence>
<organism evidence="2 3">
    <name type="scientific">Amborella trichopoda</name>
    <dbReference type="NCBI Taxonomy" id="13333"/>
    <lineage>
        <taxon>Eukaryota</taxon>
        <taxon>Viridiplantae</taxon>
        <taxon>Streptophyta</taxon>
        <taxon>Embryophyta</taxon>
        <taxon>Tracheophyta</taxon>
        <taxon>Spermatophyta</taxon>
        <taxon>Magnoliopsida</taxon>
        <taxon>Amborellales</taxon>
        <taxon>Amborellaceae</taxon>
        <taxon>Amborella</taxon>
    </lineage>
</organism>
<reference evidence="3" key="1">
    <citation type="journal article" date="2013" name="Science">
        <title>The Amborella genome and the evolution of flowering plants.</title>
        <authorList>
            <consortium name="Amborella Genome Project"/>
        </authorList>
    </citation>
    <scope>NUCLEOTIDE SEQUENCE [LARGE SCALE GENOMIC DNA]</scope>
</reference>
<keyword evidence="1" id="KW-0472">Membrane</keyword>
<protein>
    <submittedName>
        <fullName evidence="2">Uncharacterized protein</fullName>
    </submittedName>
</protein>
<proteinExistence type="predicted"/>
<keyword evidence="1" id="KW-0812">Transmembrane</keyword>
<accession>W1PJL0</accession>
<keyword evidence="3" id="KW-1185">Reference proteome</keyword>
<dbReference type="AlphaFoldDB" id="W1PJL0"/>